<reference evidence="3 4" key="1">
    <citation type="journal article" date="2012" name="J. Bacteriol.">
        <title>Genome Sequence of Idiomarina xiamenensis Type Strain 10-D-4.</title>
        <authorList>
            <person name="Lai Q."/>
            <person name="Wang L."/>
            <person name="Wang W."/>
            <person name="Shao Z."/>
        </authorList>
    </citation>
    <scope>NUCLEOTIDE SEQUENCE [LARGE SCALE GENOMIC DNA]</scope>
    <source>
        <strain evidence="3 4">10-D-4</strain>
    </source>
</reference>
<dbReference type="Proteomes" id="UP000014115">
    <property type="component" value="Unassembled WGS sequence"/>
</dbReference>
<proteinExistence type="predicted"/>
<sequence>MTKIIDRTKIAAALAGALAMAGSGVVAAQDLATLQKEDSRTIEAAAKSQVKIDSLFEQSQDLLGEYRTVVAEYENLKVYNDHVQSLVDDQERQLASLQKQIDGVERTKQGIVPLMYRMIDSLEDFVKLDIPIHKEQRLARVERLRSIMGNSSVSTSEQFRQIIEAYQAELDYGSGLISYQGNLDVNGEEVAVDFFHLGRVAFLAQSLDLRNAWIYNNETDEWTALEDEYLGPLTTAIRMSRKQTAYDVVKLPIFAAENAE</sequence>
<dbReference type="PIRSF" id="PIRSF028069">
    <property type="entry name" value="UCP028069"/>
    <property type="match status" value="1"/>
</dbReference>
<gene>
    <name evidence="3" type="ORF">A10D4_09619</name>
</gene>
<protein>
    <submittedName>
        <fullName evidence="3">TonB system biopolymer transport component</fullName>
    </submittedName>
</protein>
<evidence type="ECO:0000256" key="2">
    <source>
        <dbReference type="SAM" id="SignalP"/>
    </source>
</evidence>
<dbReference type="RefSeq" id="WP_008489215.1">
    <property type="nucleotide sequence ID" value="NZ_AMRG01000011.1"/>
</dbReference>
<accession>K2K5I7</accession>
<comment type="caution">
    <text evidence="3">The sequence shown here is derived from an EMBL/GenBank/DDBJ whole genome shotgun (WGS) entry which is preliminary data.</text>
</comment>
<dbReference type="OrthoDB" id="5880116at2"/>
<keyword evidence="1" id="KW-0175">Coiled coil</keyword>
<keyword evidence="4" id="KW-1185">Reference proteome</keyword>
<feature type="chain" id="PRO_5003862070" evidence="2">
    <location>
        <begin position="29"/>
        <end position="260"/>
    </location>
</feature>
<dbReference type="EMBL" id="AMRG01000011">
    <property type="protein sequence ID" value="EKE82853.1"/>
    <property type="molecule type" value="Genomic_DNA"/>
</dbReference>
<feature type="signal peptide" evidence="2">
    <location>
        <begin position="1"/>
        <end position="28"/>
    </location>
</feature>
<dbReference type="eggNOG" id="COG3883">
    <property type="taxonomic scope" value="Bacteria"/>
</dbReference>
<feature type="coiled-coil region" evidence="1">
    <location>
        <begin position="80"/>
        <end position="107"/>
    </location>
</feature>
<dbReference type="Pfam" id="PF11932">
    <property type="entry name" value="DUF3450"/>
    <property type="match status" value="1"/>
</dbReference>
<dbReference type="STRING" id="740709.A10D4_09619"/>
<evidence type="ECO:0000256" key="1">
    <source>
        <dbReference type="SAM" id="Coils"/>
    </source>
</evidence>
<keyword evidence="2" id="KW-0732">Signal</keyword>
<name>K2K5I7_9GAMM</name>
<dbReference type="InterPro" id="IPR016866">
    <property type="entry name" value="UCP028069"/>
</dbReference>
<dbReference type="AlphaFoldDB" id="K2K5I7"/>
<dbReference type="PATRIC" id="fig|740709.3.peg.1949"/>
<evidence type="ECO:0000313" key="4">
    <source>
        <dbReference type="Proteomes" id="UP000014115"/>
    </source>
</evidence>
<organism evidence="3 4">
    <name type="scientific">Idiomarina xiamenensis 10-D-4</name>
    <dbReference type="NCBI Taxonomy" id="740709"/>
    <lineage>
        <taxon>Bacteria</taxon>
        <taxon>Pseudomonadati</taxon>
        <taxon>Pseudomonadota</taxon>
        <taxon>Gammaproteobacteria</taxon>
        <taxon>Alteromonadales</taxon>
        <taxon>Idiomarinaceae</taxon>
        <taxon>Idiomarina</taxon>
    </lineage>
</organism>
<evidence type="ECO:0000313" key="3">
    <source>
        <dbReference type="EMBL" id="EKE82853.1"/>
    </source>
</evidence>